<dbReference type="InterPro" id="IPR017871">
    <property type="entry name" value="ABC_transporter-like_CS"/>
</dbReference>
<organism evidence="8">
    <name type="scientific">freshwater metagenome</name>
    <dbReference type="NCBI Taxonomy" id="449393"/>
    <lineage>
        <taxon>unclassified sequences</taxon>
        <taxon>metagenomes</taxon>
        <taxon>ecological metagenomes</taxon>
    </lineage>
</organism>
<dbReference type="Gene3D" id="3.40.50.300">
    <property type="entry name" value="P-loop containing nucleotide triphosphate hydrolases"/>
    <property type="match status" value="1"/>
</dbReference>
<dbReference type="PROSITE" id="PS50893">
    <property type="entry name" value="ABC_TRANSPORTER_2"/>
    <property type="match status" value="1"/>
</dbReference>
<dbReference type="InterPro" id="IPR003593">
    <property type="entry name" value="AAA+_ATPase"/>
</dbReference>
<sequence length="241" mass="25705">MSESLLKITNLNAGYGGIPVVRSLSIHVNPGEVVALLGPNGAGKTTTLLTISGILRPIAGDIQLLGSTTIGERPEKISRRGLAHVAEDRSLFFDLTVQENLRLGLTGNRETRSKAQENALDMFPALRPLLSRRAGLLSGGEQQMLAMARGLASEPKMLLVDEMSLGLAPIIVERMLPIVRRIADDTGAGVLMVEQHVGLALSVADRGYVLAHGELTMEGSAQQLRDNQSLLEASYLGGEAH</sequence>
<dbReference type="Pfam" id="PF00005">
    <property type="entry name" value="ABC_tran"/>
    <property type="match status" value="1"/>
</dbReference>
<accession>A0A6J7UHN3</accession>
<keyword evidence="4" id="KW-0067">ATP-binding</keyword>
<dbReference type="InterPro" id="IPR027417">
    <property type="entry name" value="P-loop_NTPase"/>
</dbReference>
<dbReference type="PANTHER" id="PTHR43820">
    <property type="entry name" value="HIGH-AFFINITY BRANCHED-CHAIN AMINO ACID TRANSPORT ATP-BINDING PROTEIN LIVF"/>
    <property type="match status" value="1"/>
</dbReference>
<comment type="similarity">
    <text evidence="1">Belongs to the ABC transporter superfamily.</text>
</comment>
<protein>
    <submittedName>
        <fullName evidence="8">Unannotated protein</fullName>
    </submittedName>
</protein>
<keyword evidence="3" id="KW-0547">Nucleotide-binding</keyword>
<keyword evidence="2" id="KW-0813">Transport</keyword>
<evidence type="ECO:0000256" key="1">
    <source>
        <dbReference type="ARBA" id="ARBA00005417"/>
    </source>
</evidence>
<dbReference type="CDD" id="cd03224">
    <property type="entry name" value="ABC_TM1139_LivF_branched"/>
    <property type="match status" value="1"/>
</dbReference>
<evidence type="ECO:0000256" key="4">
    <source>
        <dbReference type="ARBA" id="ARBA00022840"/>
    </source>
</evidence>
<proteinExistence type="inferred from homology"/>
<evidence type="ECO:0000259" key="6">
    <source>
        <dbReference type="PROSITE" id="PS50893"/>
    </source>
</evidence>
<dbReference type="GO" id="GO:0015807">
    <property type="term" value="P:L-amino acid transport"/>
    <property type="evidence" value="ECO:0007669"/>
    <property type="project" value="TreeGrafter"/>
</dbReference>
<name>A0A6J7UHN3_9ZZZZ</name>
<dbReference type="GO" id="GO:0005524">
    <property type="term" value="F:ATP binding"/>
    <property type="evidence" value="ECO:0007669"/>
    <property type="project" value="UniProtKB-KW"/>
</dbReference>
<dbReference type="AlphaFoldDB" id="A0A6J7UHN3"/>
<dbReference type="SUPFAM" id="SSF52540">
    <property type="entry name" value="P-loop containing nucleoside triphosphate hydrolases"/>
    <property type="match status" value="1"/>
</dbReference>
<evidence type="ECO:0000256" key="3">
    <source>
        <dbReference type="ARBA" id="ARBA00022741"/>
    </source>
</evidence>
<evidence type="ECO:0000313" key="8">
    <source>
        <dbReference type="EMBL" id="CAB5063637.1"/>
    </source>
</evidence>
<dbReference type="GO" id="GO:0016887">
    <property type="term" value="F:ATP hydrolysis activity"/>
    <property type="evidence" value="ECO:0007669"/>
    <property type="project" value="InterPro"/>
</dbReference>
<dbReference type="PANTHER" id="PTHR43820:SF4">
    <property type="entry name" value="HIGH-AFFINITY BRANCHED-CHAIN AMINO ACID TRANSPORT ATP-BINDING PROTEIN LIVF"/>
    <property type="match status" value="1"/>
</dbReference>
<dbReference type="EMBL" id="CAFBPN010000045">
    <property type="protein sequence ID" value="CAB5022165.1"/>
    <property type="molecule type" value="Genomic_DNA"/>
</dbReference>
<evidence type="ECO:0000256" key="2">
    <source>
        <dbReference type="ARBA" id="ARBA00022448"/>
    </source>
</evidence>
<evidence type="ECO:0000313" key="7">
    <source>
        <dbReference type="EMBL" id="CAB5022165.1"/>
    </source>
</evidence>
<evidence type="ECO:0000256" key="5">
    <source>
        <dbReference type="ARBA" id="ARBA00022970"/>
    </source>
</evidence>
<dbReference type="InterPro" id="IPR052156">
    <property type="entry name" value="BCAA_Transport_ATP-bd_LivF"/>
</dbReference>
<gene>
    <name evidence="7" type="ORF">UFOPK4098_00926</name>
    <name evidence="8" type="ORF">UFOPK4347_00620</name>
</gene>
<keyword evidence="5" id="KW-0029">Amino-acid transport</keyword>
<reference evidence="8" key="1">
    <citation type="submission" date="2020-05" db="EMBL/GenBank/DDBJ databases">
        <authorList>
            <person name="Chiriac C."/>
            <person name="Salcher M."/>
            <person name="Ghai R."/>
            <person name="Kavagutti S V."/>
        </authorList>
    </citation>
    <scope>NUCLEOTIDE SEQUENCE</scope>
</reference>
<feature type="domain" description="ABC transporter" evidence="6">
    <location>
        <begin position="6"/>
        <end position="237"/>
    </location>
</feature>
<dbReference type="EMBL" id="CAFBQU010000011">
    <property type="protein sequence ID" value="CAB5063637.1"/>
    <property type="molecule type" value="Genomic_DNA"/>
</dbReference>
<dbReference type="SMART" id="SM00382">
    <property type="entry name" value="AAA"/>
    <property type="match status" value="1"/>
</dbReference>
<dbReference type="InterPro" id="IPR003439">
    <property type="entry name" value="ABC_transporter-like_ATP-bd"/>
</dbReference>
<dbReference type="GO" id="GO:0015658">
    <property type="term" value="F:branched-chain amino acid transmembrane transporter activity"/>
    <property type="evidence" value="ECO:0007669"/>
    <property type="project" value="TreeGrafter"/>
</dbReference>
<dbReference type="PROSITE" id="PS00211">
    <property type="entry name" value="ABC_TRANSPORTER_1"/>
    <property type="match status" value="1"/>
</dbReference>